<evidence type="ECO:0000313" key="2">
    <source>
        <dbReference type="EMBL" id="UPM43721.1"/>
    </source>
</evidence>
<name>A0A8U0A3G2_9EURY</name>
<dbReference type="GeneID" id="71927291"/>
<evidence type="ECO:0000313" key="3">
    <source>
        <dbReference type="Proteomes" id="UP000831768"/>
    </source>
</evidence>
<sequence length="82" mass="9272">MDHNDTDVEKSIGCDQNDEESPARETCIKPWCEAAVYTRIIEEEGEGGSVEIKRCAKGHFVRKRLLDVDGEAYRTFRSILGP</sequence>
<dbReference type="RefSeq" id="WP_247994382.1">
    <property type="nucleotide sequence ID" value="NZ_CP096019.1"/>
</dbReference>
<protein>
    <submittedName>
        <fullName evidence="2">Uncharacterized protein</fullName>
    </submittedName>
</protein>
<feature type="region of interest" description="Disordered" evidence="1">
    <location>
        <begin position="1"/>
        <end position="20"/>
    </location>
</feature>
<dbReference type="AlphaFoldDB" id="A0A8U0A3G2"/>
<reference evidence="2" key="1">
    <citation type="submission" date="2022-04" db="EMBL/GenBank/DDBJ databases">
        <title>Halocatena sp. nov., isolated from a salt lake.</title>
        <authorList>
            <person name="Cui H.-L."/>
        </authorList>
    </citation>
    <scope>NUCLEOTIDE SEQUENCE</scope>
    <source>
        <strain evidence="2">AD-1</strain>
    </source>
</reference>
<feature type="compositionally biased region" description="Basic and acidic residues" evidence="1">
    <location>
        <begin position="1"/>
        <end position="12"/>
    </location>
</feature>
<dbReference type="EMBL" id="CP096019">
    <property type="protein sequence ID" value="UPM43721.1"/>
    <property type="molecule type" value="Genomic_DNA"/>
</dbReference>
<keyword evidence="3" id="KW-1185">Reference proteome</keyword>
<dbReference type="KEGG" id="haad:MW046_04550"/>
<accession>A0A8U0A3G2</accession>
<organism evidence="2 3">
    <name type="scientific">Halocatena salina</name>
    <dbReference type="NCBI Taxonomy" id="2934340"/>
    <lineage>
        <taxon>Archaea</taxon>
        <taxon>Methanobacteriati</taxon>
        <taxon>Methanobacteriota</taxon>
        <taxon>Stenosarchaea group</taxon>
        <taxon>Halobacteria</taxon>
        <taxon>Halobacteriales</taxon>
        <taxon>Natronomonadaceae</taxon>
        <taxon>Halocatena</taxon>
    </lineage>
</organism>
<dbReference type="Proteomes" id="UP000831768">
    <property type="component" value="Chromosome"/>
</dbReference>
<evidence type="ECO:0000256" key="1">
    <source>
        <dbReference type="SAM" id="MobiDB-lite"/>
    </source>
</evidence>
<gene>
    <name evidence="2" type="ORF">MW046_04550</name>
</gene>
<proteinExistence type="predicted"/>